<dbReference type="InterPro" id="IPR016162">
    <property type="entry name" value="Ald_DH_N"/>
</dbReference>
<dbReference type="RefSeq" id="WP_210868070.1">
    <property type="nucleotide sequence ID" value="NZ_JAGPNL010000001.1"/>
</dbReference>
<evidence type="ECO:0000256" key="5">
    <source>
        <dbReference type="RuleBase" id="RU003345"/>
    </source>
</evidence>
<comment type="similarity">
    <text evidence="1 5">Belongs to the aldehyde dehydrogenase family.</text>
</comment>
<proteinExistence type="inferred from homology"/>
<dbReference type="GO" id="GO:0016620">
    <property type="term" value="F:oxidoreductase activity, acting on the aldehyde or oxo group of donors, NAD or NADP as acceptor"/>
    <property type="evidence" value="ECO:0007669"/>
    <property type="project" value="InterPro"/>
</dbReference>
<dbReference type="Gene3D" id="3.40.309.10">
    <property type="entry name" value="Aldehyde Dehydrogenase, Chain A, domain 2"/>
    <property type="match status" value="1"/>
</dbReference>
<evidence type="ECO:0000313" key="7">
    <source>
        <dbReference type="EMBL" id="MBQ0825388.1"/>
    </source>
</evidence>
<dbReference type="AlphaFoldDB" id="A0A941B5J3"/>
<feature type="active site" evidence="4">
    <location>
        <position position="267"/>
    </location>
</feature>
<keyword evidence="2 5" id="KW-0560">Oxidoreductase</keyword>
<dbReference type="PROSITE" id="PS00687">
    <property type="entry name" value="ALDEHYDE_DEHYDR_GLU"/>
    <property type="match status" value="1"/>
</dbReference>
<evidence type="ECO:0000313" key="8">
    <source>
        <dbReference type="Proteomes" id="UP000677875"/>
    </source>
</evidence>
<dbReference type="InterPro" id="IPR015590">
    <property type="entry name" value="Aldehyde_DH_dom"/>
</dbReference>
<dbReference type="FunFam" id="3.40.309.10:FF:000010">
    <property type="entry name" value="Gamma-aminobutyraldehyde dehydrogenase"/>
    <property type="match status" value="1"/>
</dbReference>
<dbReference type="CDD" id="cd07105">
    <property type="entry name" value="ALDH_SaliADH"/>
    <property type="match status" value="1"/>
</dbReference>
<dbReference type="PANTHER" id="PTHR42986">
    <property type="entry name" value="BENZALDEHYDE DEHYDROGENASE YFMT"/>
    <property type="match status" value="1"/>
</dbReference>
<feature type="domain" description="Aldehyde dehydrogenase" evidence="6">
    <location>
        <begin position="35"/>
        <end position="488"/>
    </location>
</feature>
<evidence type="ECO:0000256" key="1">
    <source>
        <dbReference type="ARBA" id="ARBA00009986"/>
    </source>
</evidence>
<dbReference type="InterPro" id="IPR016161">
    <property type="entry name" value="Ald_DH/histidinol_DH"/>
</dbReference>
<dbReference type="SUPFAM" id="SSF53720">
    <property type="entry name" value="ALDH-like"/>
    <property type="match status" value="1"/>
</dbReference>
<keyword evidence="8" id="KW-1185">Reference proteome</keyword>
<reference evidence="7" key="1">
    <citation type="submission" date="2021-04" db="EMBL/GenBank/DDBJ databases">
        <title>Genome seq and assembly of Streptomyces sp. RG38.</title>
        <authorList>
            <person name="Chhetri G."/>
        </authorList>
    </citation>
    <scope>NUCLEOTIDE SEQUENCE</scope>
    <source>
        <strain evidence="7">RG38</strain>
    </source>
</reference>
<comment type="caution">
    <text evidence="7">The sequence shown here is derived from an EMBL/GenBank/DDBJ whole genome shotgun (WGS) entry which is preliminary data.</text>
</comment>
<dbReference type="Proteomes" id="UP000677875">
    <property type="component" value="Unassembled WGS sequence"/>
</dbReference>
<sequence>MPASEAVPAEGAGTTRATTSDLFIAGRSVPAEGGRYVETAEAVGGAPIARVAAASPADARRAVDAAAEAAPGWAAVPPARRREILLRAAELFGERAAELSAVMGREMGATAPWCRFNVHVARGMLTEAAAQTYSAIGEVIPSDVPGLTALGVRQPAGVVVGIAPWNAPLILGVRAVAMPLAYGNTVVLKSSEQTPLTQAAIVAVLHDAGMPDGVVNLVSNAPEDAPAVVEALVAHPATARVNFTGSTRVGRVIGELGGRHLTRVVLELGGKAPLLVLDDADLEEAAAAASFGAFMNQGEICMSTERIVVERSVADAFGALLARRATALVVGPPDDETSQIGPLVHAGARDHVMALIDDAVRRGARVLAGGTADGLYVRPTVLAGVTPEMRIYREESFGPVVSVIDVADADEAVTVANDTEYGLSAAVFTRDAARGLDVARRIRSGICHVNGATVHDEPQMPFGGVGASGWGRFGSRAALEEFTELRWITLQSGPRHYPI</sequence>
<organism evidence="7 8">
    <name type="scientific">Streptomyces tagetis</name>
    <dbReference type="NCBI Taxonomy" id="2820809"/>
    <lineage>
        <taxon>Bacteria</taxon>
        <taxon>Bacillati</taxon>
        <taxon>Actinomycetota</taxon>
        <taxon>Actinomycetes</taxon>
        <taxon>Kitasatosporales</taxon>
        <taxon>Streptomycetaceae</taxon>
        <taxon>Streptomyces</taxon>
    </lineage>
</organism>
<name>A0A941B5J3_9ACTN</name>
<evidence type="ECO:0000256" key="2">
    <source>
        <dbReference type="ARBA" id="ARBA00023002"/>
    </source>
</evidence>
<evidence type="ECO:0000256" key="4">
    <source>
        <dbReference type="PROSITE-ProRule" id="PRU10007"/>
    </source>
</evidence>
<evidence type="ECO:0000256" key="3">
    <source>
        <dbReference type="ARBA" id="ARBA00023027"/>
    </source>
</evidence>
<dbReference type="InterPro" id="IPR016163">
    <property type="entry name" value="Ald_DH_C"/>
</dbReference>
<protein>
    <submittedName>
        <fullName evidence="7">Aldehyde dehydrogenase</fullName>
    </submittedName>
</protein>
<dbReference type="EMBL" id="JAGPNL010000001">
    <property type="protein sequence ID" value="MBQ0825388.1"/>
    <property type="molecule type" value="Genomic_DNA"/>
</dbReference>
<dbReference type="PANTHER" id="PTHR42986:SF1">
    <property type="entry name" value="BENZALDEHYDE DEHYDROGENASE YFMT"/>
    <property type="match status" value="1"/>
</dbReference>
<dbReference type="Pfam" id="PF00171">
    <property type="entry name" value="Aldedh"/>
    <property type="match status" value="1"/>
</dbReference>
<gene>
    <name evidence="7" type="ORF">J5Y05_02500</name>
</gene>
<dbReference type="Gene3D" id="3.40.605.10">
    <property type="entry name" value="Aldehyde Dehydrogenase, Chain A, domain 1"/>
    <property type="match status" value="1"/>
</dbReference>
<evidence type="ECO:0000259" key="6">
    <source>
        <dbReference type="Pfam" id="PF00171"/>
    </source>
</evidence>
<accession>A0A941B5J3</accession>
<keyword evidence="3" id="KW-0520">NAD</keyword>
<dbReference type="InterPro" id="IPR029510">
    <property type="entry name" value="Ald_DH_CS_GLU"/>
</dbReference>